<evidence type="ECO:0000313" key="1">
    <source>
        <dbReference type="EMBL" id="AHX04459.1"/>
    </source>
</evidence>
<keyword evidence="2" id="KW-1185">Reference proteome</keyword>
<accession>X5H0Z1</accession>
<dbReference type="Proteomes" id="UP000023762">
    <property type="component" value="Chromosome"/>
</dbReference>
<dbReference type="AlphaFoldDB" id="X5H0Z1"/>
<dbReference type="eggNOG" id="COG1250">
    <property type="taxonomic scope" value="Bacteria"/>
</dbReference>
<proteinExistence type="predicted"/>
<dbReference type="HOGENOM" id="CLU_686495_0_0_5"/>
<reference evidence="1 2" key="1">
    <citation type="submission" date="2014-03" db="EMBL/GenBank/DDBJ databases">
        <title>Sequencing and Comparison of Genomes and Transcriptome Profiles of Human Ehrlichiosis Agents.</title>
        <authorList>
            <person name="Lin M."/>
            <person name="Daugherty S.C."/>
            <person name="Nagaraj S."/>
            <person name="Cheng Z."/>
            <person name="Xiong Q."/>
            <person name="Lin F.-Y."/>
            <person name="Sengamalay N."/>
            <person name="Ott S."/>
            <person name="Godinez A."/>
            <person name="Tallon L.J."/>
            <person name="Sadzewicz L."/>
            <person name="Fraser C.M."/>
            <person name="Dunning Hotopp J.C."/>
            <person name="Rikihisa Y."/>
        </authorList>
    </citation>
    <scope>NUCLEOTIDE SEQUENCE [LARGE SCALE GENOMIC DNA]</scope>
    <source>
        <strain evidence="1 2">HF</strain>
    </source>
</reference>
<name>X5H0Z1_9RICK</name>
<dbReference type="EMBL" id="CP007474">
    <property type="protein sequence ID" value="AHX04459.1"/>
    <property type="molecule type" value="Genomic_DNA"/>
</dbReference>
<dbReference type="RefSeq" id="WP_044194771.1">
    <property type="nucleotide sequence ID" value="NZ_CP007474.1"/>
</dbReference>
<dbReference type="KEGG" id="ehh:EHF_0528"/>
<evidence type="ECO:0000313" key="2">
    <source>
        <dbReference type="Proteomes" id="UP000023762"/>
    </source>
</evidence>
<sequence length="401" mass="46188">MQKVAVVNFKKIDNSALITYMAKCNISVILINLDSNGNNFQNQVKNVSLNDNLSCLKDVKWVINIDSEKSEENYNLIYNVYNKILPYLSNNIIISATSNFFLDVVSKIPCNISCKFTVVSFFYYTNKIKLIECAYHNSLKDKGIEVLSSRFPNLIICNNIPGLILDRIFSFWLIISLIGAYKFSINVEEADFIISNQYMGIPHGAFNLLDEIGLDNFISRIKYLVKHLPNDDYLCKLYDAIPTVILQMISDGYIGSMSKIGGGFYRLYESHYGNSNQVIDLHTGLYRKPCIINYEFRSIQNLFDVQNKYGQFMCYIWSNTLIYVSSLIPKLSSNISVIDKAIKLAYNWKYGPFEIIDLLNHSIDNKLFDSVEYNNLPQILSIRKRMYNDKRQCLSIDGTYL</sequence>
<dbReference type="Gene3D" id="1.10.1040.50">
    <property type="match status" value="1"/>
</dbReference>
<dbReference type="OrthoDB" id="5389341at2"/>
<organism evidence="1 2">
    <name type="scientific">Ehrlichia japonica</name>
    <dbReference type="NCBI Taxonomy" id="391036"/>
    <lineage>
        <taxon>Bacteria</taxon>
        <taxon>Pseudomonadati</taxon>
        <taxon>Pseudomonadota</taxon>
        <taxon>Alphaproteobacteria</taxon>
        <taxon>Rickettsiales</taxon>
        <taxon>Anaplasmataceae</taxon>
        <taxon>Ehrlichia</taxon>
    </lineage>
</organism>
<gene>
    <name evidence="1" type="ORF">EHF_0528</name>
</gene>
<protein>
    <submittedName>
        <fullName evidence="1">3-hydroxyacyl-CoA dehydrogenase, C-terminal domain protein</fullName>
    </submittedName>
</protein>
<dbReference type="STRING" id="391036.EHF_0528"/>
<dbReference type="InterPro" id="IPR008927">
    <property type="entry name" value="6-PGluconate_DH-like_C_sf"/>
</dbReference>
<dbReference type="SUPFAM" id="SSF48179">
    <property type="entry name" value="6-phosphogluconate dehydrogenase C-terminal domain-like"/>
    <property type="match status" value="2"/>
</dbReference>